<dbReference type="InParanoid" id="J3KFP6"/>
<evidence type="ECO:0000313" key="1">
    <source>
        <dbReference type="EMBL" id="EAS34466.3"/>
    </source>
</evidence>
<dbReference type="RefSeq" id="XP_001246049.2">
    <property type="nucleotide sequence ID" value="XM_001246048.2"/>
</dbReference>
<dbReference type="KEGG" id="cim:CIMG_11558"/>
<evidence type="ECO:0000313" key="2">
    <source>
        <dbReference type="Proteomes" id="UP000001261"/>
    </source>
</evidence>
<gene>
    <name evidence="1" type="ORF">CIMG_11558</name>
</gene>
<name>J3KFP6_COCIM</name>
<dbReference type="EMBL" id="GG704914">
    <property type="protein sequence ID" value="EAS34466.3"/>
    <property type="molecule type" value="Genomic_DNA"/>
</dbReference>
<dbReference type="VEuPathDB" id="FungiDB:CIMG_11558"/>
<organism evidence="1 2">
    <name type="scientific">Coccidioides immitis (strain RS)</name>
    <name type="common">Valley fever fungus</name>
    <dbReference type="NCBI Taxonomy" id="246410"/>
    <lineage>
        <taxon>Eukaryota</taxon>
        <taxon>Fungi</taxon>
        <taxon>Dikarya</taxon>
        <taxon>Ascomycota</taxon>
        <taxon>Pezizomycotina</taxon>
        <taxon>Eurotiomycetes</taxon>
        <taxon>Eurotiomycetidae</taxon>
        <taxon>Onygenales</taxon>
        <taxon>Onygenaceae</taxon>
        <taxon>Coccidioides</taxon>
    </lineage>
</organism>
<keyword evidence="2" id="KW-1185">Reference proteome</keyword>
<reference evidence="2" key="1">
    <citation type="journal article" date="2009" name="Genome Res.">
        <title>Comparative genomic analyses of the human fungal pathogens Coccidioides and their relatives.</title>
        <authorList>
            <person name="Sharpton T.J."/>
            <person name="Stajich J.E."/>
            <person name="Rounsley S.D."/>
            <person name="Gardner M.J."/>
            <person name="Wortman J.R."/>
            <person name="Jordar V.S."/>
            <person name="Maiti R."/>
            <person name="Kodira C.D."/>
            <person name="Neafsey D.E."/>
            <person name="Zeng Q."/>
            <person name="Hung C.-Y."/>
            <person name="McMahan C."/>
            <person name="Muszewska A."/>
            <person name="Grynberg M."/>
            <person name="Mandel M.A."/>
            <person name="Kellner E.M."/>
            <person name="Barker B.M."/>
            <person name="Galgiani J.N."/>
            <person name="Orbach M.J."/>
            <person name="Kirkland T.N."/>
            <person name="Cole G.T."/>
            <person name="Henn M.R."/>
            <person name="Birren B.W."/>
            <person name="Taylor J.W."/>
        </authorList>
    </citation>
    <scope>NUCLEOTIDE SEQUENCE [LARGE SCALE GENOMIC DNA]</scope>
    <source>
        <strain evidence="2">RS</strain>
    </source>
</reference>
<reference evidence="2" key="2">
    <citation type="journal article" date="2010" name="Genome Res.">
        <title>Population genomic sequencing of Coccidioides fungi reveals recent hybridization and transposon control.</title>
        <authorList>
            <person name="Neafsey D.E."/>
            <person name="Barker B.M."/>
            <person name="Sharpton T.J."/>
            <person name="Stajich J.E."/>
            <person name="Park D.J."/>
            <person name="Whiston E."/>
            <person name="Hung C.-Y."/>
            <person name="McMahan C."/>
            <person name="White J."/>
            <person name="Sykes S."/>
            <person name="Heiman D."/>
            <person name="Young S."/>
            <person name="Zeng Q."/>
            <person name="Abouelleil A."/>
            <person name="Aftuck L."/>
            <person name="Bessette D."/>
            <person name="Brown A."/>
            <person name="FitzGerald M."/>
            <person name="Lui A."/>
            <person name="Macdonald J.P."/>
            <person name="Priest M."/>
            <person name="Orbach M.J."/>
            <person name="Galgiani J.N."/>
            <person name="Kirkland T.N."/>
            <person name="Cole G.T."/>
            <person name="Birren B.W."/>
            <person name="Henn M.R."/>
            <person name="Taylor J.W."/>
            <person name="Rounsley S.D."/>
        </authorList>
    </citation>
    <scope>GENOME REANNOTATION</scope>
    <source>
        <strain evidence="2">RS</strain>
    </source>
</reference>
<dbReference type="GeneID" id="24163773"/>
<sequence>MFACSSPLLSRQHDIAPAHLSPQTLRRLGTGDTGYLHPPFVLEGNSPTTYCEESLPPTQGIAGSEACGVLDYHPLVNPSLHGYPPSRLSPLTILSPRERASAPAALEGFRQTSGPKQGSALFVKPFLFTVRHMTLPTPREGEGFPKVLKGRNAVKDSTKRYYRSHHALRTPTGKNTLVPCTEALTLPKCSLMNRYLHGLGRNWGVHLTESDTKVPEPRFELE</sequence>
<protein>
    <submittedName>
        <fullName evidence="1">Uncharacterized protein</fullName>
    </submittedName>
</protein>
<dbReference type="AlphaFoldDB" id="J3KFP6"/>
<proteinExistence type="predicted"/>
<accession>J3KFP6</accession>
<dbReference type="Proteomes" id="UP000001261">
    <property type="component" value="Unassembled WGS sequence"/>
</dbReference>